<feature type="transmembrane region" description="Helical" evidence="6">
    <location>
        <begin position="307"/>
        <end position="325"/>
    </location>
</feature>
<keyword evidence="2" id="KW-1003">Cell membrane</keyword>
<evidence type="ECO:0000256" key="4">
    <source>
        <dbReference type="ARBA" id="ARBA00022989"/>
    </source>
</evidence>
<accession>A0A2S8GFQ1</accession>
<dbReference type="PANTHER" id="PTHR33529:SF6">
    <property type="entry name" value="YJGP_YJGQ FAMILY PERMEASE"/>
    <property type="match status" value="1"/>
</dbReference>
<keyword evidence="4 6" id="KW-1133">Transmembrane helix</keyword>
<dbReference type="GO" id="GO:0015920">
    <property type="term" value="P:lipopolysaccharide transport"/>
    <property type="evidence" value="ECO:0007669"/>
    <property type="project" value="TreeGrafter"/>
</dbReference>
<dbReference type="GO" id="GO:0043190">
    <property type="term" value="C:ATP-binding cassette (ABC) transporter complex"/>
    <property type="evidence" value="ECO:0007669"/>
    <property type="project" value="TreeGrafter"/>
</dbReference>
<comment type="caution">
    <text evidence="7">The sequence shown here is derived from an EMBL/GenBank/DDBJ whole genome shotgun (WGS) entry which is preliminary data.</text>
</comment>
<gene>
    <name evidence="7" type="ORF">C5Y93_26695</name>
</gene>
<organism evidence="7 8">
    <name type="scientific">Blastopirellula marina</name>
    <dbReference type="NCBI Taxonomy" id="124"/>
    <lineage>
        <taxon>Bacteria</taxon>
        <taxon>Pseudomonadati</taxon>
        <taxon>Planctomycetota</taxon>
        <taxon>Planctomycetia</taxon>
        <taxon>Pirellulales</taxon>
        <taxon>Pirellulaceae</taxon>
        <taxon>Blastopirellula</taxon>
    </lineage>
</organism>
<evidence type="ECO:0000256" key="1">
    <source>
        <dbReference type="ARBA" id="ARBA00004651"/>
    </source>
</evidence>
<dbReference type="EMBL" id="PUHZ01000024">
    <property type="protein sequence ID" value="PQO43285.1"/>
    <property type="molecule type" value="Genomic_DNA"/>
</dbReference>
<feature type="transmembrane region" description="Helical" evidence="6">
    <location>
        <begin position="367"/>
        <end position="383"/>
    </location>
</feature>
<protein>
    <submittedName>
        <fullName evidence="7">Permease</fullName>
    </submittedName>
</protein>
<name>A0A2S8GFQ1_9BACT</name>
<evidence type="ECO:0000313" key="8">
    <source>
        <dbReference type="Proteomes" id="UP000237819"/>
    </source>
</evidence>
<feature type="transmembrane region" description="Helical" evidence="6">
    <location>
        <begin position="332"/>
        <end position="355"/>
    </location>
</feature>
<dbReference type="Proteomes" id="UP000237819">
    <property type="component" value="Unassembled WGS sequence"/>
</dbReference>
<feature type="transmembrane region" description="Helical" evidence="6">
    <location>
        <begin position="96"/>
        <end position="115"/>
    </location>
</feature>
<sequence length="389" mass="43190">MRIITRYILWEILKIFFIALGAMTLLIVLVGVVQQALREGLGPGPIARIIPYMIPDALRYSIPGTILFASCSVYGRLASGNELAALKASGVSPLAALWPGYAIALVLSIFCVWLNDVGVSWGSQGVRRVLVQSFEEIAYGMLRTHKSFSSDKISILVKDVDGRRLMRPQIVAAGTATSSQLLISAAEAELHTDENHQLIISLVDSRIESDGETQGVFEHPGRLDRVVPLGDEMSDESRSPSKILSARIPEVLAEDRQLIQNQLDADLAWNSFSQLATLDAAQRTPDVGIPFVTWEMNRLRTEPWRRWANGFSCLFFVLLGVPLAIKQRNPDFVTSFFMAFLPVLLVFYPLLAFAVDRAKDGALPPQAVWIGNIALLVVGMYYLRSIWRY</sequence>
<reference evidence="7 8" key="1">
    <citation type="submission" date="2018-02" db="EMBL/GenBank/DDBJ databases">
        <title>Comparative genomes isolates from brazilian mangrove.</title>
        <authorList>
            <person name="Araujo J.E."/>
            <person name="Taketani R.G."/>
            <person name="Silva M.C.P."/>
            <person name="Loureco M.V."/>
            <person name="Andreote F.D."/>
        </authorList>
    </citation>
    <scope>NUCLEOTIDE SEQUENCE [LARGE SCALE GENOMIC DNA]</scope>
    <source>
        <strain evidence="7 8">Nap-Phe MGV</strain>
    </source>
</reference>
<dbReference type="InterPro" id="IPR005495">
    <property type="entry name" value="LptG/LptF_permease"/>
</dbReference>
<proteinExistence type="predicted"/>
<comment type="subcellular location">
    <subcellularLocation>
        <location evidence="1">Cell membrane</location>
        <topology evidence="1">Multi-pass membrane protein</topology>
    </subcellularLocation>
</comment>
<dbReference type="PANTHER" id="PTHR33529">
    <property type="entry name" value="SLR0882 PROTEIN-RELATED"/>
    <property type="match status" value="1"/>
</dbReference>
<dbReference type="OrthoDB" id="238655at2"/>
<keyword evidence="3 6" id="KW-0812">Transmembrane</keyword>
<evidence type="ECO:0000256" key="2">
    <source>
        <dbReference type="ARBA" id="ARBA00022475"/>
    </source>
</evidence>
<evidence type="ECO:0000256" key="3">
    <source>
        <dbReference type="ARBA" id="ARBA00022692"/>
    </source>
</evidence>
<evidence type="ECO:0000256" key="6">
    <source>
        <dbReference type="SAM" id="Phobius"/>
    </source>
</evidence>
<dbReference type="Pfam" id="PF03739">
    <property type="entry name" value="LptF_LptG"/>
    <property type="match status" value="1"/>
</dbReference>
<evidence type="ECO:0000256" key="5">
    <source>
        <dbReference type="ARBA" id="ARBA00023136"/>
    </source>
</evidence>
<keyword evidence="5 6" id="KW-0472">Membrane</keyword>
<feature type="transmembrane region" description="Helical" evidence="6">
    <location>
        <begin position="12"/>
        <end position="37"/>
    </location>
</feature>
<dbReference type="RefSeq" id="WP_105338498.1">
    <property type="nucleotide sequence ID" value="NZ_PUHZ01000024.1"/>
</dbReference>
<evidence type="ECO:0000313" key="7">
    <source>
        <dbReference type="EMBL" id="PQO43285.1"/>
    </source>
</evidence>
<dbReference type="AlphaFoldDB" id="A0A2S8GFQ1"/>